<dbReference type="EMBL" id="MCFL01000021">
    <property type="protein sequence ID" value="ORZ35691.1"/>
    <property type="molecule type" value="Genomic_DNA"/>
</dbReference>
<dbReference type="AlphaFoldDB" id="A0A1Y2HPG2"/>
<evidence type="ECO:0000256" key="1">
    <source>
        <dbReference type="SAM" id="MobiDB-lite"/>
    </source>
</evidence>
<accession>A0A1Y2HPG2</accession>
<name>A0A1Y2HPG2_9FUNG</name>
<evidence type="ECO:0000313" key="2">
    <source>
        <dbReference type="EMBL" id="ORZ35691.1"/>
    </source>
</evidence>
<gene>
    <name evidence="2" type="ORF">BCR44DRAFT_1116371</name>
</gene>
<comment type="caution">
    <text evidence="2">The sequence shown here is derived from an EMBL/GenBank/DDBJ whole genome shotgun (WGS) entry which is preliminary data.</text>
</comment>
<reference evidence="2 3" key="1">
    <citation type="submission" date="2016-07" db="EMBL/GenBank/DDBJ databases">
        <title>Pervasive Adenine N6-methylation of Active Genes in Fungi.</title>
        <authorList>
            <consortium name="DOE Joint Genome Institute"/>
            <person name="Mondo S.J."/>
            <person name="Dannebaum R.O."/>
            <person name="Kuo R.C."/>
            <person name="Labutti K."/>
            <person name="Haridas S."/>
            <person name="Kuo A."/>
            <person name="Salamov A."/>
            <person name="Ahrendt S.R."/>
            <person name="Lipzen A."/>
            <person name="Sullivan W."/>
            <person name="Andreopoulos W.B."/>
            <person name="Clum A."/>
            <person name="Lindquist E."/>
            <person name="Daum C."/>
            <person name="Ramamoorthy G.K."/>
            <person name="Gryganskyi A."/>
            <person name="Culley D."/>
            <person name="Magnuson J.K."/>
            <person name="James T.Y."/>
            <person name="O'Malley M.A."/>
            <person name="Stajich J.E."/>
            <person name="Spatafora J.W."/>
            <person name="Visel A."/>
            <person name="Grigoriev I.V."/>
        </authorList>
    </citation>
    <scope>NUCLEOTIDE SEQUENCE [LARGE SCALE GENOMIC DNA]</scope>
    <source>
        <strain evidence="2 3">PL171</strain>
    </source>
</reference>
<keyword evidence="3" id="KW-1185">Reference proteome</keyword>
<sequence length="804" mass="88111">MGDLNHKCQALADLLGFDFTLNYGTYVSDTTGYFYTLSDVTLDIANKYIIPASSYIPESDAVTLHAILSRDMIPTFESQFNLRVTEPNDTMTKIGIAMPITFRIDLPPLVNNHTLPLGYNVFPVPEVALGARTSLALGKPVLTLIDSKPPTPILPPRERLYLSMTLDNLSIRNFSTWSIQVLIATQPALNRTMFPDLVKNIRVQVHDTAKDMDLFDRFPQPLVSPDTRAALANAKASDTVTFPVQAFDRTWSVRCSGTGSLSVARSYIMLAILLLAFVLIAEGIRRASAQAFKQRWMSTQMNQHELMVNAAHKYAQAIVQAFPDPLFVLDQAGYLVGSNQVALSRFGQTSRQDSQCVGPVHVSEVIRCELFTASAIVAQPVTDTVTLPPLAVKTNTAQPATWHPLEPGVHKLGWIRSGGHDSAKSLLVEAVVSPPVAVSGSPSQIVSRPRRSKESNWGGNRTSRKYKQVLIVHDITEYMKALAQCERAAQDSHGRHMTAAAMLKTLLDEIGPRLHMLNKSSHFAESTAYRVPFARLQANCARITRLTLDILSNASIIARSRWQLDQSGCDPAIFPVYSPPLFPRISSYHTPSVQYPWIHPSAIIQQSIDAMQPLCDSRQVIIKFVTSSSSTAVSGPITASVTVSIALQKLVQISVYATKAGGCACLELAVDPRSRTLRVRCRGDMRVPTMSRPRLASRVPVLWPRCIGDCDERVRVADSLAEMLQCGLVQAAGVAVEMLVAPCGHSGPRHIRARGSREVGCFSWVSGAEGSRDGRTSESATQAAPSRGGFDFVFRLGEADMFEM</sequence>
<evidence type="ECO:0000313" key="3">
    <source>
        <dbReference type="Proteomes" id="UP000193411"/>
    </source>
</evidence>
<feature type="region of interest" description="Disordered" evidence="1">
    <location>
        <begin position="439"/>
        <end position="460"/>
    </location>
</feature>
<proteinExistence type="predicted"/>
<protein>
    <submittedName>
        <fullName evidence="2">Uncharacterized protein</fullName>
    </submittedName>
</protein>
<dbReference type="Proteomes" id="UP000193411">
    <property type="component" value="Unassembled WGS sequence"/>
</dbReference>
<organism evidence="2 3">
    <name type="scientific">Catenaria anguillulae PL171</name>
    <dbReference type="NCBI Taxonomy" id="765915"/>
    <lineage>
        <taxon>Eukaryota</taxon>
        <taxon>Fungi</taxon>
        <taxon>Fungi incertae sedis</taxon>
        <taxon>Blastocladiomycota</taxon>
        <taxon>Blastocladiomycetes</taxon>
        <taxon>Blastocladiales</taxon>
        <taxon>Catenariaceae</taxon>
        <taxon>Catenaria</taxon>
    </lineage>
</organism>